<gene>
    <name evidence="1" type="primary">Acey_s0555.g3377</name>
    <name evidence="1" type="ORF">Y032_0555g3377</name>
</gene>
<proteinExistence type="predicted"/>
<reference evidence="2" key="1">
    <citation type="journal article" date="2015" name="Nat. Genet.">
        <title>The genome and transcriptome of the zoonotic hookworm Ancylostoma ceylanicum identify infection-specific gene families.</title>
        <authorList>
            <person name="Schwarz E.M."/>
            <person name="Hu Y."/>
            <person name="Antoshechkin I."/>
            <person name="Miller M.M."/>
            <person name="Sternberg P.W."/>
            <person name="Aroian R.V."/>
        </authorList>
    </citation>
    <scope>NUCLEOTIDE SEQUENCE</scope>
    <source>
        <strain evidence="2">HY135</strain>
    </source>
</reference>
<evidence type="ECO:0000313" key="1">
    <source>
        <dbReference type="EMBL" id="EYC41816.1"/>
    </source>
</evidence>
<dbReference type="EMBL" id="JARK01000155">
    <property type="protein sequence ID" value="EYC41816.1"/>
    <property type="molecule type" value="Genomic_DNA"/>
</dbReference>
<evidence type="ECO:0000313" key="2">
    <source>
        <dbReference type="Proteomes" id="UP000024635"/>
    </source>
</evidence>
<name>A0A016WQD4_9BILA</name>
<protein>
    <submittedName>
        <fullName evidence="1">Uncharacterized protein</fullName>
    </submittedName>
</protein>
<organism evidence="1 2">
    <name type="scientific">Ancylostoma ceylanicum</name>
    <dbReference type="NCBI Taxonomy" id="53326"/>
    <lineage>
        <taxon>Eukaryota</taxon>
        <taxon>Metazoa</taxon>
        <taxon>Ecdysozoa</taxon>
        <taxon>Nematoda</taxon>
        <taxon>Chromadorea</taxon>
        <taxon>Rhabditida</taxon>
        <taxon>Rhabditina</taxon>
        <taxon>Rhabditomorpha</taxon>
        <taxon>Strongyloidea</taxon>
        <taxon>Ancylostomatidae</taxon>
        <taxon>Ancylostomatinae</taxon>
        <taxon>Ancylostoma</taxon>
    </lineage>
</organism>
<sequence length="111" mass="12777">MERGLGVGCRKRNNRFIEATLKRSGSQITRTTLNYVKMRSYLDHKNSNEIEEVTTTVIGDKPKEYLSVEPKLSRGTSLQGHGRTLEPKRVHSYSTYFFPCFSRCGFEINLI</sequence>
<dbReference type="AlphaFoldDB" id="A0A016WQD4"/>
<keyword evidence="2" id="KW-1185">Reference proteome</keyword>
<comment type="caution">
    <text evidence="1">The sequence shown here is derived from an EMBL/GenBank/DDBJ whole genome shotgun (WGS) entry which is preliminary data.</text>
</comment>
<dbReference type="Proteomes" id="UP000024635">
    <property type="component" value="Unassembled WGS sequence"/>
</dbReference>
<accession>A0A016WQD4</accession>